<name>A0ABP0XTB3_9ROSI</name>
<accession>A0ABP0XTB3</accession>
<sequence>MTDPSPSSQFHLKAAESAIDDLKESFFKFVATASVASILYIIVKSVEGLSEAVAGLSLKAHFKSVEPNVSVSPNKPLLLHNGIVNPLFQVEDEQPHVVIIVIATKIENLPEK</sequence>
<evidence type="ECO:0000313" key="2">
    <source>
        <dbReference type="Proteomes" id="UP001642487"/>
    </source>
</evidence>
<dbReference type="Proteomes" id="UP001642487">
    <property type="component" value="Chromosome 10"/>
</dbReference>
<keyword evidence="2" id="KW-1185">Reference proteome</keyword>
<dbReference type="EMBL" id="OZ021744">
    <property type="protein sequence ID" value="CAK9311404.1"/>
    <property type="molecule type" value="Genomic_DNA"/>
</dbReference>
<protein>
    <submittedName>
        <fullName evidence="1">Uncharacterized protein</fullName>
    </submittedName>
</protein>
<gene>
    <name evidence="1" type="ORF">CITCOLO1_LOCUS3064</name>
</gene>
<evidence type="ECO:0000313" key="1">
    <source>
        <dbReference type="EMBL" id="CAK9311404.1"/>
    </source>
</evidence>
<organism evidence="1 2">
    <name type="scientific">Citrullus colocynthis</name>
    <name type="common">colocynth</name>
    <dbReference type="NCBI Taxonomy" id="252529"/>
    <lineage>
        <taxon>Eukaryota</taxon>
        <taxon>Viridiplantae</taxon>
        <taxon>Streptophyta</taxon>
        <taxon>Embryophyta</taxon>
        <taxon>Tracheophyta</taxon>
        <taxon>Spermatophyta</taxon>
        <taxon>Magnoliopsida</taxon>
        <taxon>eudicotyledons</taxon>
        <taxon>Gunneridae</taxon>
        <taxon>Pentapetalae</taxon>
        <taxon>rosids</taxon>
        <taxon>fabids</taxon>
        <taxon>Cucurbitales</taxon>
        <taxon>Cucurbitaceae</taxon>
        <taxon>Benincaseae</taxon>
        <taxon>Citrullus</taxon>
    </lineage>
</organism>
<proteinExistence type="predicted"/>
<reference evidence="1 2" key="1">
    <citation type="submission" date="2024-03" db="EMBL/GenBank/DDBJ databases">
        <authorList>
            <person name="Gkanogiannis A."/>
            <person name="Becerra Lopez-Lavalle L."/>
        </authorList>
    </citation>
    <scope>NUCLEOTIDE SEQUENCE [LARGE SCALE GENOMIC DNA]</scope>
</reference>